<dbReference type="GO" id="GO:0005524">
    <property type="term" value="F:ATP binding"/>
    <property type="evidence" value="ECO:0007669"/>
    <property type="project" value="UniProtKB-UniRule"/>
</dbReference>
<dbReference type="PANTHER" id="PTHR13140:SF709">
    <property type="entry name" value="UNCONVENTIONAL MYOSIN-XV"/>
    <property type="match status" value="1"/>
</dbReference>
<dbReference type="GO" id="GO:0098858">
    <property type="term" value="C:actin-based cell projection"/>
    <property type="evidence" value="ECO:0007669"/>
    <property type="project" value="TreeGrafter"/>
</dbReference>
<comment type="similarity">
    <text evidence="6">Belongs to the TRAFAC class myosin-kinesin ATPase superfamily. Myosin family.</text>
</comment>
<dbReference type="PROSITE" id="PS51456">
    <property type="entry name" value="MYOSIN_MOTOR"/>
    <property type="match status" value="1"/>
</dbReference>
<keyword evidence="3 6" id="KW-0518">Myosin</keyword>
<dbReference type="InterPro" id="IPR036961">
    <property type="entry name" value="Kinesin_motor_dom_sf"/>
</dbReference>
<evidence type="ECO:0000256" key="3">
    <source>
        <dbReference type="ARBA" id="ARBA00023123"/>
    </source>
</evidence>
<organism evidence="8 9">
    <name type="scientific">Trichostrongylus colubriformis</name>
    <name type="common">Black scour worm</name>
    <dbReference type="NCBI Taxonomy" id="6319"/>
    <lineage>
        <taxon>Eukaryota</taxon>
        <taxon>Metazoa</taxon>
        <taxon>Ecdysozoa</taxon>
        <taxon>Nematoda</taxon>
        <taxon>Chromadorea</taxon>
        <taxon>Rhabditida</taxon>
        <taxon>Rhabditina</taxon>
        <taxon>Rhabditomorpha</taxon>
        <taxon>Strongyloidea</taxon>
        <taxon>Trichostrongylidae</taxon>
        <taxon>Trichostrongylus</taxon>
    </lineage>
</organism>
<keyword evidence="1 6" id="KW-0547">Nucleotide-binding</keyword>
<dbReference type="GO" id="GO:0005737">
    <property type="term" value="C:cytoplasm"/>
    <property type="evidence" value="ECO:0007669"/>
    <property type="project" value="TreeGrafter"/>
</dbReference>
<keyword evidence="5 6" id="KW-0009">Actin-binding</keyword>
<dbReference type="EMBL" id="WIXE01001817">
    <property type="protein sequence ID" value="KAK5985373.1"/>
    <property type="molecule type" value="Genomic_DNA"/>
</dbReference>
<dbReference type="GO" id="GO:0051015">
    <property type="term" value="F:actin filament binding"/>
    <property type="evidence" value="ECO:0007669"/>
    <property type="project" value="TreeGrafter"/>
</dbReference>
<keyword evidence="9" id="KW-1185">Reference proteome</keyword>
<evidence type="ECO:0000313" key="8">
    <source>
        <dbReference type="EMBL" id="KAK5985373.1"/>
    </source>
</evidence>
<dbReference type="GO" id="GO:0007015">
    <property type="term" value="P:actin filament organization"/>
    <property type="evidence" value="ECO:0007669"/>
    <property type="project" value="TreeGrafter"/>
</dbReference>
<gene>
    <name evidence="8" type="ORF">GCK32_014313</name>
</gene>
<evidence type="ECO:0000256" key="6">
    <source>
        <dbReference type="PROSITE-ProRule" id="PRU00782"/>
    </source>
</evidence>
<dbReference type="SMART" id="SM00242">
    <property type="entry name" value="MYSc"/>
    <property type="match status" value="1"/>
</dbReference>
<evidence type="ECO:0000256" key="5">
    <source>
        <dbReference type="ARBA" id="ARBA00023203"/>
    </source>
</evidence>
<dbReference type="InterPro" id="IPR001609">
    <property type="entry name" value="Myosin_head_motor_dom-like"/>
</dbReference>
<feature type="non-terminal residue" evidence="8">
    <location>
        <position position="234"/>
    </location>
</feature>
<keyword evidence="4 6" id="KW-0505">Motor protein</keyword>
<dbReference type="Proteomes" id="UP001331761">
    <property type="component" value="Unassembled WGS sequence"/>
</dbReference>
<comment type="caution">
    <text evidence="6">Lacks conserved residue(s) required for the propagation of feature annotation.</text>
</comment>
<dbReference type="Gene3D" id="3.40.850.10">
    <property type="entry name" value="Kinesin motor domain"/>
    <property type="match status" value="1"/>
</dbReference>
<dbReference type="GO" id="GO:0016459">
    <property type="term" value="C:myosin complex"/>
    <property type="evidence" value="ECO:0007669"/>
    <property type="project" value="UniProtKB-KW"/>
</dbReference>
<dbReference type="GO" id="GO:0016020">
    <property type="term" value="C:membrane"/>
    <property type="evidence" value="ECO:0007669"/>
    <property type="project" value="TreeGrafter"/>
</dbReference>
<sequence>MGSKDPPLSENLLNLTDVNETSVLDVIEERFNSKRIYTNVGGILLAVNPLEKYRIYDEAVMAQYKQFNKFAHIFTPARCAVESIQSGSSAENIIFSGESNSGKSFNALQVMKYLSTSKNSKVTLKHIEAINTIFNSFGCAKTVKNDQATRFGYCMDFLYHKNTLSGLSLRTTLPLETIRVVSQKAGERNFNVFYELCAGMSSETKASYGIRDQQKFFYLTQGKVGEDGGRDDTA</sequence>
<comment type="caution">
    <text evidence="8">The sequence shown here is derived from an EMBL/GenBank/DDBJ whole genome shotgun (WGS) entry which is preliminary data.</text>
</comment>
<dbReference type="PANTHER" id="PTHR13140">
    <property type="entry name" value="MYOSIN"/>
    <property type="match status" value="1"/>
</dbReference>
<protein>
    <recommendedName>
        <fullName evidence="7">Myosin motor domain-containing protein</fullName>
    </recommendedName>
</protein>
<dbReference type="SUPFAM" id="SSF52540">
    <property type="entry name" value="P-loop containing nucleoside triphosphate hydrolases"/>
    <property type="match status" value="1"/>
</dbReference>
<evidence type="ECO:0000256" key="4">
    <source>
        <dbReference type="ARBA" id="ARBA00023175"/>
    </source>
</evidence>
<feature type="domain" description="Myosin motor" evidence="7">
    <location>
        <begin position="7"/>
        <end position="234"/>
    </location>
</feature>
<evidence type="ECO:0000256" key="2">
    <source>
        <dbReference type="ARBA" id="ARBA00022840"/>
    </source>
</evidence>
<accession>A0AAN8GEQ8</accession>
<dbReference type="AlphaFoldDB" id="A0AAN8GEQ8"/>
<dbReference type="Pfam" id="PF00063">
    <property type="entry name" value="Myosin_head"/>
    <property type="match status" value="1"/>
</dbReference>
<proteinExistence type="inferred from homology"/>
<dbReference type="InterPro" id="IPR027417">
    <property type="entry name" value="P-loop_NTPase"/>
</dbReference>
<feature type="binding site" evidence="6">
    <location>
        <begin position="97"/>
        <end position="104"/>
    </location>
    <ligand>
        <name>ATP</name>
        <dbReference type="ChEBI" id="CHEBI:30616"/>
    </ligand>
</feature>
<keyword evidence="2 6" id="KW-0067">ATP-binding</keyword>
<dbReference type="GO" id="GO:0000146">
    <property type="term" value="F:microfilament motor activity"/>
    <property type="evidence" value="ECO:0007669"/>
    <property type="project" value="TreeGrafter"/>
</dbReference>
<evidence type="ECO:0000259" key="7">
    <source>
        <dbReference type="PROSITE" id="PS51456"/>
    </source>
</evidence>
<dbReference type="PRINTS" id="PR00193">
    <property type="entry name" value="MYOSINHEAVY"/>
</dbReference>
<reference evidence="8 9" key="1">
    <citation type="submission" date="2019-10" db="EMBL/GenBank/DDBJ databases">
        <title>Assembly and Annotation for the nematode Trichostrongylus colubriformis.</title>
        <authorList>
            <person name="Martin J."/>
        </authorList>
    </citation>
    <scope>NUCLEOTIDE SEQUENCE [LARGE SCALE GENOMIC DNA]</scope>
    <source>
        <strain evidence="8">G859</strain>
        <tissue evidence="8">Whole worm</tissue>
    </source>
</reference>
<evidence type="ECO:0000313" key="9">
    <source>
        <dbReference type="Proteomes" id="UP001331761"/>
    </source>
</evidence>
<evidence type="ECO:0000256" key="1">
    <source>
        <dbReference type="ARBA" id="ARBA00022741"/>
    </source>
</evidence>
<name>A0AAN8GEQ8_TRICO</name>